<dbReference type="InterPro" id="IPR036788">
    <property type="entry name" value="T_IF-3_C_sf"/>
</dbReference>
<evidence type="ECO:0000256" key="2">
    <source>
        <dbReference type="ARBA" id="ARBA00022540"/>
    </source>
</evidence>
<dbReference type="GO" id="GO:0016020">
    <property type="term" value="C:membrane"/>
    <property type="evidence" value="ECO:0007669"/>
    <property type="project" value="TreeGrafter"/>
</dbReference>
<evidence type="ECO:0000256" key="6">
    <source>
        <dbReference type="RuleBase" id="RU000646"/>
    </source>
</evidence>
<keyword evidence="3 4" id="KW-0648">Protein biosynthesis</keyword>
<dbReference type="eggNOG" id="COG0290">
    <property type="taxonomic scope" value="Bacteria"/>
</dbReference>
<comment type="subunit">
    <text evidence="4 6">Monomer.</text>
</comment>
<accession>A6TNP2</accession>
<gene>
    <name evidence="4" type="primary">infC</name>
    <name evidence="9" type="ordered locus">Amet_1633</name>
</gene>
<organism evidence="9 10">
    <name type="scientific">Alkaliphilus metalliredigens (strain QYMF)</name>
    <dbReference type="NCBI Taxonomy" id="293826"/>
    <lineage>
        <taxon>Bacteria</taxon>
        <taxon>Bacillati</taxon>
        <taxon>Bacillota</taxon>
        <taxon>Clostridia</taxon>
        <taxon>Peptostreptococcales</taxon>
        <taxon>Natronincolaceae</taxon>
        <taxon>Alkaliphilus</taxon>
    </lineage>
</organism>
<dbReference type="HOGENOM" id="CLU_054919_3_2_9"/>
<feature type="domain" description="Translation initiation factor 3 C-terminal" evidence="7">
    <location>
        <begin position="55"/>
        <end position="140"/>
    </location>
</feature>
<dbReference type="InterPro" id="IPR019814">
    <property type="entry name" value="Translation_initiation_fac_3_N"/>
</dbReference>
<dbReference type="FunFam" id="3.30.110.10:FF:000001">
    <property type="entry name" value="Translation initiation factor IF-3"/>
    <property type="match status" value="1"/>
</dbReference>
<keyword evidence="4" id="KW-0963">Cytoplasm</keyword>
<dbReference type="PANTHER" id="PTHR10938:SF0">
    <property type="entry name" value="TRANSLATION INITIATION FACTOR IF-3, MITOCHONDRIAL"/>
    <property type="match status" value="1"/>
</dbReference>
<evidence type="ECO:0000256" key="4">
    <source>
        <dbReference type="HAMAP-Rule" id="MF_00080"/>
    </source>
</evidence>
<evidence type="ECO:0000259" key="8">
    <source>
        <dbReference type="Pfam" id="PF05198"/>
    </source>
</evidence>
<dbReference type="HAMAP" id="MF_00080">
    <property type="entry name" value="IF_3"/>
    <property type="match status" value="1"/>
</dbReference>
<dbReference type="STRING" id="293826.Amet_1633"/>
<dbReference type="InterPro" id="IPR019815">
    <property type="entry name" value="Translation_initiation_fac_3_C"/>
</dbReference>
<evidence type="ECO:0000259" key="7">
    <source>
        <dbReference type="Pfam" id="PF00707"/>
    </source>
</evidence>
<feature type="domain" description="Translation initiation factor 3 N-terminal" evidence="8">
    <location>
        <begin position="1"/>
        <end position="48"/>
    </location>
</feature>
<comment type="function">
    <text evidence="4 6">IF-3 binds to the 30S ribosomal subunit and shifts the equilibrium between 70S ribosomes and their 50S and 30S subunits in favor of the free subunits, thus enhancing the availability of 30S subunits on which protein synthesis initiation begins.</text>
</comment>
<comment type="similarity">
    <text evidence="1 4 6">Belongs to the IF-3 family.</text>
</comment>
<evidence type="ECO:0000313" key="9">
    <source>
        <dbReference type="EMBL" id="ABR47810.1"/>
    </source>
</evidence>
<name>A6TNP2_ALKMQ</name>
<dbReference type="Pfam" id="PF00707">
    <property type="entry name" value="IF3_C"/>
    <property type="match status" value="1"/>
</dbReference>
<keyword evidence="2 4" id="KW-0396">Initiation factor</keyword>
<dbReference type="Proteomes" id="UP000001572">
    <property type="component" value="Chromosome"/>
</dbReference>
<dbReference type="PANTHER" id="PTHR10938">
    <property type="entry name" value="TRANSLATION INITIATION FACTOR IF-3"/>
    <property type="match status" value="1"/>
</dbReference>
<comment type="subcellular location">
    <subcellularLocation>
        <location evidence="4 6">Cytoplasm</location>
    </subcellularLocation>
</comment>
<dbReference type="NCBIfam" id="TIGR00168">
    <property type="entry name" value="infC"/>
    <property type="match status" value="1"/>
</dbReference>
<dbReference type="EMBL" id="CP000724">
    <property type="protein sequence ID" value="ABR47810.1"/>
    <property type="molecule type" value="Genomic_DNA"/>
</dbReference>
<dbReference type="GO" id="GO:0043022">
    <property type="term" value="F:ribosome binding"/>
    <property type="evidence" value="ECO:0007669"/>
    <property type="project" value="TreeGrafter"/>
</dbReference>
<dbReference type="Gene3D" id="3.30.110.10">
    <property type="entry name" value="Translation initiation factor 3 (IF-3), C-terminal domain"/>
    <property type="match status" value="1"/>
</dbReference>
<dbReference type="Pfam" id="PF05198">
    <property type="entry name" value="IF3_N"/>
    <property type="match status" value="1"/>
</dbReference>
<dbReference type="AlphaFoldDB" id="A6TNP2"/>
<dbReference type="InterPro" id="IPR036787">
    <property type="entry name" value="T_IF-3_N_sf"/>
</dbReference>
<dbReference type="InterPro" id="IPR001288">
    <property type="entry name" value="Translation_initiation_fac_3"/>
</dbReference>
<evidence type="ECO:0000256" key="5">
    <source>
        <dbReference type="NCBIfam" id="TIGR00168"/>
    </source>
</evidence>
<dbReference type="GO" id="GO:0032790">
    <property type="term" value="P:ribosome disassembly"/>
    <property type="evidence" value="ECO:0007669"/>
    <property type="project" value="TreeGrafter"/>
</dbReference>
<dbReference type="InterPro" id="IPR019813">
    <property type="entry name" value="Translation_initiation_fac3_CS"/>
</dbReference>
<dbReference type="PROSITE" id="PS00938">
    <property type="entry name" value="IF3"/>
    <property type="match status" value="1"/>
</dbReference>
<evidence type="ECO:0000313" key="10">
    <source>
        <dbReference type="Proteomes" id="UP000001572"/>
    </source>
</evidence>
<dbReference type="GO" id="GO:0005829">
    <property type="term" value="C:cytosol"/>
    <property type="evidence" value="ECO:0007669"/>
    <property type="project" value="TreeGrafter"/>
</dbReference>
<proteinExistence type="inferred from homology"/>
<sequence>MPGREALQIASEKNLDLVKISPQAKPPVCKIMDYGKFKYELAKKDKEAKKKQKVVTVKEVRLSPNIEAHDVEVKCKRALKFLESGDKVKVTLRFRGRELGNIEAGRKVINQFKDMLTEVSTVEKYPKMEGRQMIMVLAPKNA</sequence>
<keyword evidence="10" id="KW-1185">Reference proteome</keyword>
<evidence type="ECO:0000256" key="1">
    <source>
        <dbReference type="ARBA" id="ARBA00005439"/>
    </source>
</evidence>
<reference evidence="10" key="1">
    <citation type="journal article" date="2016" name="Genome Announc.">
        <title>Complete genome sequence of Alkaliphilus metalliredigens strain QYMF, an alkaliphilic and metal-reducing bacterium isolated from borax-contaminated leachate ponds.</title>
        <authorList>
            <person name="Hwang C."/>
            <person name="Copeland A."/>
            <person name="Lucas S."/>
            <person name="Lapidus A."/>
            <person name="Barry K."/>
            <person name="Detter J.C."/>
            <person name="Glavina Del Rio T."/>
            <person name="Hammon N."/>
            <person name="Israni S."/>
            <person name="Dalin E."/>
            <person name="Tice H."/>
            <person name="Pitluck S."/>
            <person name="Chertkov O."/>
            <person name="Brettin T."/>
            <person name="Bruce D."/>
            <person name="Han C."/>
            <person name="Schmutz J."/>
            <person name="Larimer F."/>
            <person name="Land M.L."/>
            <person name="Hauser L."/>
            <person name="Kyrpides N."/>
            <person name="Mikhailova N."/>
            <person name="Ye Q."/>
            <person name="Zhou J."/>
            <person name="Richardson P."/>
            <person name="Fields M.W."/>
        </authorList>
    </citation>
    <scope>NUCLEOTIDE SEQUENCE [LARGE SCALE GENOMIC DNA]</scope>
    <source>
        <strain evidence="10">QYMF</strain>
    </source>
</reference>
<dbReference type="SUPFAM" id="SSF55200">
    <property type="entry name" value="Translation initiation factor IF3, C-terminal domain"/>
    <property type="match status" value="1"/>
</dbReference>
<dbReference type="GO" id="GO:0003743">
    <property type="term" value="F:translation initiation factor activity"/>
    <property type="evidence" value="ECO:0007669"/>
    <property type="project" value="UniProtKB-UniRule"/>
</dbReference>
<evidence type="ECO:0000256" key="3">
    <source>
        <dbReference type="ARBA" id="ARBA00022917"/>
    </source>
</evidence>
<dbReference type="SUPFAM" id="SSF54364">
    <property type="entry name" value="Translation initiation factor IF3, N-terminal domain"/>
    <property type="match status" value="1"/>
</dbReference>
<dbReference type="Gene3D" id="3.10.20.80">
    <property type="entry name" value="Translation initiation factor 3 (IF-3), N-terminal domain"/>
    <property type="match status" value="1"/>
</dbReference>
<protein>
    <recommendedName>
        <fullName evidence="4 5">Translation initiation factor IF-3</fullName>
    </recommendedName>
</protein>
<dbReference type="KEGG" id="amt:Amet_1633"/>